<dbReference type="GO" id="GO:0044718">
    <property type="term" value="P:siderophore transmembrane transport"/>
    <property type="evidence" value="ECO:0007669"/>
    <property type="project" value="TreeGrafter"/>
</dbReference>
<reference evidence="2" key="1">
    <citation type="submission" date="2018-05" db="EMBL/GenBank/DDBJ databases">
        <authorList>
            <person name="Lanie J.A."/>
            <person name="Ng W.-L."/>
            <person name="Kazmierczak K.M."/>
            <person name="Andrzejewski T.M."/>
            <person name="Davidsen T.M."/>
            <person name="Wayne K.J."/>
            <person name="Tettelin H."/>
            <person name="Glass J.I."/>
            <person name="Rusch D."/>
            <person name="Podicherti R."/>
            <person name="Tsui H.-C.T."/>
            <person name="Winkler M.E."/>
        </authorList>
    </citation>
    <scope>NUCLEOTIDE SEQUENCE</scope>
</reference>
<dbReference type="Gene3D" id="2.170.130.10">
    <property type="entry name" value="TonB-dependent receptor, plug domain"/>
    <property type="match status" value="1"/>
</dbReference>
<evidence type="ECO:0000259" key="1">
    <source>
        <dbReference type="Pfam" id="PF07715"/>
    </source>
</evidence>
<dbReference type="PROSITE" id="PS52016">
    <property type="entry name" value="TONB_DEPENDENT_REC_3"/>
    <property type="match status" value="1"/>
</dbReference>
<dbReference type="InterPro" id="IPR039426">
    <property type="entry name" value="TonB-dep_rcpt-like"/>
</dbReference>
<dbReference type="SUPFAM" id="SSF56935">
    <property type="entry name" value="Porins"/>
    <property type="match status" value="1"/>
</dbReference>
<dbReference type="PANTHER" id="PTHR30069">
    <property type="entry name" value="TONB-DEPENDENT OUTER MEMBRANE RECEPTOR"/>
    <property type="match status" value="1"/>
</dbReference>
<dbReference type="AlphaFoldDB" id="A0A383AX54"/>
<proteinExistence type="predicted"/>
<dbReference type="InterPro" id="IPR037066">
    <property type="entry name" value="Plug_dom_sf"/>
</dbReference>
<dbReference type="EMBL" id="UINC01195517">
    <property type="protein sequence ID" value="SVE12119.1"/>
    <property type="molecule type" value="Genomic_DNA"/>
</dbReference>
<dbReference type="InterPro" id="IPR012910">
    <property type="entry name" value="Plug_dom"/>
</dbReference>
<dbReference type="PANTHER" id="PTHR30069:SF39">
    <property type="entry name" value="BLL6183 PROTEIN"/>
    <property type="match status" value="1"/>
</dbReference>
<protein>
    <recommendedName>
        <fullName evidence="1">TonB-dependent receptor plug domain-containing protein</fullName>
    </recommendedName>
</protein>
<dbReference type="Pfam" id="PF07715">
    <property type="entry name" value="Plug"/>
    <property type="match status" value="1"/>
</dbReference>
<gene>
    <name evidence="2" type="ORF">METZ01_LOCUS464973</name>
</gene>
<accession>A0A383AX54</accession>
<name>A0A383AX54_9ZZZZ</name>
<feature type="domain" description="TonB-dependent receptor plug" evidence="1">
    <location>
        <begin position="52"/>
        <end position="164"/>
    </location>
</feature>
<sequence>MKKKPFPASTGLLISLFLPLAALSQEPEPDSVVTIEPINVEIGRIRAGAVPISQTPFSSQVLTSSQLRPVAGSRIAGALARLPGVSLTNQTGSPSQFDIRVRGSAISPIVGVPQSVSVFVDGVRVNEADASQVHLSLIPETAIERIEFLRGPVGVFGKNSIAGALNFVTRRAGDAATIEAEMQGGSFGSGAGSVTASNRL</sequence>
<organism evidence="2">
    <name type="scientific">marine metagenome</name>
    <dbReference type="NCBI Taxonomy" id="408172"/>
    <lineage>
        <taxon>unclassified sequences</taxon>
        <taxon>metagenomes</taxon>
        <taxon>ecological metagenomes</taxon>
    </lineage>
</organism>
<dbReference type="GO" id="GO:0009279">
    <property type="term" value="C:cell outer membrane"/>
    <property type="evidence" value="ECO:0007669"/>
    <property type="project" value="TreeGrafter"/>
</dbReference>
<dbReference type="GO" id="GO:0015344">
    <property type="term" value="F:siderophore uptake transmembrane transporter activity"/>
    <property type="evidence" value="ECO:0007669"/>
    <property type="project" value="TreeGrafter"/>
</dbReference>
<feature type="non-terminal residue" evidence="2">
    <location>
        <position position="200"/>
    </location>
</feature>
<evidence type="ECO:0000313" key="2">
    <source>
        <dbReference type="EMBL" id="SVE12119.1"/>
    </source>
</evidence>